<name>A0AAD6VJV9_9AGAR</name>
<proteinExistence type="predicted"/>
<organism evidence="2 3">
    <name type="scientific">Mycena pura</name>
    <dbReference type="NCBI Taxonomy" id="153505"/>
    <lineage>
        <taxon>Eukaryota</taxon>
        <taxon>Fungi</taxon>
        <taxon>Dikarya</taxon>
        <taxon>Basidiomycota</taxon>
        <taxon>Agaricomycotina</taxon>
        <taxon>Agaricomycetes</taxon>
        <taxon>Agaricomycetidae</taxon>
        <taxon>Agaricales</taxon>
        <taxon>Marasmiineae</taxon>
        <taxon>Mycenaceae</taxon>
        <taxon>Mycena</taxon>
    </lineage>
</organism>
<comment type="caution">
    <text evidence="2">The sequence shown here is derived from an EMBL/GenBank/DDBJ whole genome shotgun (WGS) entry which is preliminary data.</text>
</comment>
<evidence type="ECO:0000313" key="3">
    <source>
        <dbReference type="Proteomes" id="UP001219525"/>
    </source>
</evidence>
<accession>A0AAD6VJV9</accession>
<gene>
    <name evidence="2" type="ORF">GGX14DRAFT_394079</name>
</gene>
<reference evidence="2" key="1">
    <citation type="submission" date="2023-03" db="EMBL/GenBank/DDBJ databases">
        <title>Massive genome expansion in bonnet fungi (Mycena s.s.) driven by repeated elements and novel gene families across ecological guilds.</title>
        <authorList>
            <consortium name="Lawrence Berkeley National Laboratory"/>
            <person name="Harder C.B."/>
            <person name="Miyauchi S."/>
            <person name="Viragh M."/>
            <person name="Kuo A."/>
            <person name="Thoen E."/>
            <person name="Andreopoulos B."/>
            <person name="Lu D."/>
            <person name="Skrede I."/>
            <person name="Drula E."/>
            <person name="Henrissat B."/>
            <person name="Morin E."/>
            <person name="Kohler A."/>
            <person name="Barry K."/>
            <person name="LaButti K."/>
            <person name="Morin E."/>
            <person name="Salamov A."/>
            <person name="Lipzen A."/>
            <person name="Mereny Z."/>
            <person name="Hegedus B."/>
            <person name="Baldrian P."/>
            <person name="Stursova M."/>
            <person name="Weitz H."/>
            <person name="Taylor A."/>
            <person name="Grigoriev I.V."/>
            <person name="Nagy L.G."/>
            <person name="Martin F."/>
            <person name="Kauserud H."/>
        </authorList>
    </citation>
    <scope>NUCLEOTIDE SEQUENCE</scope>
    <source>
        <strain evidence="2">9144</strain>
    </source>
</reference>
<evidence type="ECO:0000256" key="1">
    <source>
        <dbReference type="SAM" id="MobiDB-lite"/>
    </source>
</evidence>
<dbReference type="AlphaFoldDB" id="A0AAD6VJV9"/>
<keyword evidence="3" id="KW-1185">Reference proteome</keyword>
<dbReference type="Proteomes" id="UP001219525">
    <property type="component" value="Unassembled WGS sequence"/>
</dbReference>
<protein>
    <submittedName>
        <fullName evidence="2">Uncharacterized protein</fullName>
    </submittedName>
</protein>
<dbReference type="EMBL" id="JARJCW010000025">
    <property type="protein sequence ID" value="KAJ7211762.1"/>
    <property type="molecule type" value="Genomic_DNA"/>
</dbReference>
<sequence>MCLRRCVPSRSPTLSLALAKFALPTEHRAAPRSALPVAVVVLASPSSIHVFTTARTAPSSGANTPTLPSCALVAAPSTTNGIAPAAWIAAWLIVRLPVYIGRPPACRVYRTKQLVRVLHDAHVRAPQCARGALRLTQPVHGGALRGHVPQLVLCGTCDVDMPHQCTRAPSAHGTQRQGRGAGSLGGAARRRGVRGPLLRQGGTMSTIPPNYTCEEKTRGVLGIGCIGHLDSEDHGATKTGNNSD</sequence>
<evidence type="ECO:0000313" key="2">
    <source>
        <dbReference type="EMBL" id="KAJ7211762.1"/>
    </source>
</evidence>
<feature type="region of interest" description="Disordered" evidence="1">
    <location>
        <begin position="167"/>
        <end position="210"/>
    </location>
</feature>